<dbReference type="EMBL" id="CP026309">
    <property type="protein sequence ID" value="AUV82883.1"/>
    <property type="molecule type" value="Genomic_DNA"/>
</dbReference>
<protein>
    <recommendedName>
        <fullName evidence="4">Solute-binding protein family 5 domain-containing protein</fullName>
    </recommendedName>
</protein>
<reference evidence="5 6" key="1">
    <citation type="submission" date="2018-01" db="EMBL/GenBank/DDBJ databases">
        <title>Complete genome sequence of Salinigranum rubrum GX10T, an extremely halophilic archaeon isolated from a marine solar saltern.</title>
        <authorList>
            <person name="Han S."/>
        </authorList>
    </citation>
    <scope>NUCLEOTIDE SEQUENCE [LARGE SCALE GENOMIC DNA]</scope>
    <source>
        <strain evidence="5 6">GX10</strain>
    </source>
</reference>
<dbReference type="SUPFAM" id="SSF53850">
    <property type="entry name" value="Periplasmic binding protein-like II"/>
    <property type="match status" value="2"/>
</dbReference>
<evidence type="ECO:0000313" key="5">
    <source>
        <dbReference type="EMBL" id="AUV82883.1"/>
    </source>
</evidence>
<comment type="similarity">
    <text evidence="1">Belongs to the bacterial solute-binding protein 5 family.</text>
</comment>
<evidence type="ECO:0000259" key="4">
    <source>
        <dbReference type="Pfam" id="PF00496"/>
    </source>
</evidence>
<dbReference type="CDD" id="cd00995">
    <property type="entry name" value="PBP2_NikA_DppA_OppA_like"/>
    <property type="match status" value="1"/>
</dbReference>
<name>A0A2I8VLR8_9EURY</name>
<dbReference type="Proteomes" id="UP000236584">
    <property type="component" value="Chromosome"/>
</dbReference>
<proteinExistence type="inferred from homology"/>
<feature type="domain" description="Solute-binding protein family 5" evidence="4">
    <location>
        <begin position="210"/>
        <end position="513"/>
    </location>
</feature>
<dbReference type="InterPro" id="IPR039424">
    <property type="entry name" value="SBP_5"/>
</dbReference>
<evidence type="ECO:0000256" key="2">
    <source>
        <dbReference type="ARBA" id="ARBA00022448"/>
    </source>
</evidence>
<dbReference type="Gene3D" id="3.40.190.10">
    <property type="entry name" value="Periplasmic binding protein-like II"/>
    <property type="match status" value="1"/>
</dbReference>
<gene>
    <name evidence="5" type="ORF">C2R22_15580</name>
</gene>
<dbReference type="Pfam" id="PF00496">
    <property type="entry name" value="SBP_bac_5"/>
    <property type="match status" value="1"/>
</dbReference>
<dbReference type="AlphaFoldDB" id="A0A2I8VLR8"/>
<dbReference type="GO" id="GO:1904680">
    <property type="term" value="F:peptide transmembrane transporter activity"/>
    <property type="evidence" value="ECO:0007669"/>
    <property type="project" value="TreeGrafter"/>
</dbReference>
<dbReference type="KEGG" id="srub:C2R22_15580"/>
<keyword evidence="3" id="KW-0732">Signal</keyword>
<dbReference type="InterPro" id="IPR000914">
    <property type="entry name" value="SBP_5_dom"/>
</dbReference>
<keyword evidence="2" id="KW-0813">Transport</keyword>
<accession>A0A2I8VLR8</accession>
<evidence type="ECO:0000256" key="1">
    <source>
        <dbReference type="ARBA" id="ARBA00005695"/>
    </source>
</evidence>
<dbReference type="PANTHER" id="PTHR30290:SF9">
    <property type="entry name" value="OLIGOPEPTIDE-BINDING PROTEIN APPA"/>
    <property type="match status" value="1"/>
</dbReference>
<sequence length="528" mass="57900">MLFEETISQVQANIGEIGVGIETMAMTTGQGIDEVANDTRQFHFAVNSHGPDPARLDPNDLLTNYSAYGAGANGRYNPSNYANCEFTGLADQQRNIGDREERQGVVDQAMSVYSEDIAFITTIERPTIAAANTDQISEIEFGAAGLTDIQWAAFLESGVQTKSGTDAVVASLPSELLTSSFYPTVADSDALVLYTNMTHSPLVMYDSNYELQPNLAESWETNAEGTRTEFTLADATFHNGEPVTPEDVKWTYEFLRDRFHEGTYAWTDLPEDLTVEVVDDSTVAFVTESSSPTLVTSSLAVFGVLPQEAYVNAGIEENPTDFDDPMIGAGPYQITAYNNQQNIALEPHDGHPRYSPTADVFAQIYESVDAVVRAMESGELNLAVALHPEASQQLRDSMGDSVQIINGKAHLPFGVMPQMSFAPAMFREFRLALSNLIDRRNLNETYAFGESDIVLHSTFNSNDHPWHNADVLTQIADETANPERARQVLEDAGWGWDSDGNLHYPPDAELEAWAQGDTPGTDDFPCLG</sequence>
<evidence type="ECO:0000313" key="6">
    <source>
        <dbReference type="Proteomes" id="UP000236584"/>
    </source>
</evidence>
<dbReference type="PANTHER" id="PTHR30290">
    <property type="entry name" value="PERIPLASMIC BINDING COMPONENT OF ABC TRANSPORTER"/>
    <property type="match status" value="1"/>
</dbReference>
<organism evidence="5 6">
    <name type="scientific">Salinigranum rubrum</name>
    <dbReference type="NCBI Taxonomy" id="755307"/>
    <lineage>
        <taxon>Archaea</taxon>
        <taxon>Methanobacteriati</taxon>
        <taxon>Methanobacteriota</taxon>
        <taxon>Stenosarchaea group</taxon>
        <taxon>Halobacteria</taxon>
        <taxon>Halobacteriales</taxon>
        <taxon>Haloferacaceae</taxon>
        <taxon>Salinigranum</taxon>
    </lineage>
</organism>
<dbReference type="Gene3D" id="3.10.105.10">
    <property type="entry name" value="Dipeptide-binding Protein, Domain 3"/>
    <property type="match status" value="2"/>
</dbReference>
<keyword evidence="6" id="KW-1185">Reference proteome</keyword>
<evidence type="ECO:0000256" key="3">
    <source>
        <dbReference type="ARBA" id="ARBA00022729"/>
    </source>
</evidence>
<dbReference type="GO" id="GO:0015833">
    <property type="term" value="P:peptide transport"/>
    <property type="evidence" value="ECO:0007669"/>
    <property type="project" value="TreeGrafter"/>
</dbReference>